<dbReference type="GO" id="GO:0016757">
    <property type="term" value="F:glycosyltransferase activity"/>
    <property type="evidence" value="ECO:0007669"/>
    <property type="project" value="InterPro"/>
</dbReference>
<feature type="domain" description="Glycosyltransferase subfamily 4-like N-terminal" evidence="2">
    <location>
        <begin position="22"/>
        <end position="179"/>
    </location>
</feature>
<dbReference type="Pfam" id="PF13579">
    <property type="entry name" value="Glyco_trans_4_4"/>
    <property type="match status" value="1"/>
</dbReference>
<sequence>MTTTVGFITPEYPHGSVRQTAGIGTSLGNLVPELVKKGIRVILFVYGQDADEEIAEDGYILYRIKNRNYRFAGWYFNRKFLQDFISQKIRIHTINIIEAPDWTGITAFCSFPVPLVMRFHGSDTYFCHLEKRPQKWKNRWFEKVAAKNADAFVAPTKFAAELSASLLEIKKPVEVIYNGLSTDKFKNQTPLDFDSGLLLYTGTLIRKKGVLELPAILKEVWKKYPNARLVLIGGDAPDIKTGHQSTWQLIQESIDAEKRHLVEWLGKIPYQQMQQHILKAQVCLYPTFAETMGMVTIEAMAMQKPVVSSNFGWVSEIMEDGKSGFMEDPTNHGDFAQKIAMLLSDNELCYQIGKNAREFVSAKFDSKMIAEKNIAFYQQILKNLTQT</sequence>
<dbReference type="PANTHER" id="PTHR45947">
    <property type="entry name" value="SULFOQUINOVOSYL TRANSFERASE SQD2"/>
    <property type="match status" value="1"/>
</dbReference>
<reference evidence="3" key="1">
    <citation type="submission" date="2020-02" db="EMBL/GenBank/DDBJ databases">
        <title>Flavobacterium sp. genome.</title>
        <authorList>
            <person name="Jung H.S."/>
            <person name="Baek J.H."/>
            <person name="Jeon C.O."/>
        </authorList>
    </citation>
    <scope>NUCLEOTIDE SEQUENCE</scope>
    <source>
        <strain evidence="3">SE-s28</strain>
    </source>
</reference>
<dbReference type="InterPro" id="IPR028098">
    <property type="entry name" value="Glyco_trans_4-like_N"/>
</dbReference>
<gene>
    <name evidence="3" type="ORF">G6047_15680</name>
</gene>
<comment type="caution">
    <text evidence="3">The sequence shown here is derived from an EMBL/GenBank/DDBJ whole genome shotgun (WGS) entry which is preliminary data.</text>
</comment>
<dbReference type="Gene3D" id="3.40.50.2000">
    <property type="entry name" value="Glycogen Phosphorylase B"/>
    <property type="match status" value="2"/>
</dbReference>
<feature type="domain" description="Glycosyl transferase family 1" evidence="1">
    <location>
        <begin position="183"/>
        <end position="358"/>
    </location>
</feature>
<proteinExistence type="predicted"/>
<name>A0A972FUC1_9FLAO</name>
<evidence type="ECO:0000313" key="4">
    <source>
        <dbReference type="Proteomes" id="UP000712080"/>
    </source>
</evidence>
<dbReference type="CDD" id="cd03801">
    <property type="entry name" value="GT4_PimA-like"/>
    <property type="match status" value="1"/>
</dbReference>
<evidence type="ECO:0000259" key="2">
    <source>
        <dbReference type="Pfam" id="PF13579"/>
    </source>
</evidence>
<dbReference type="AlphaFoldDB" id="A0A972FUC1"/>
<evidence type="ECO:0000259" key="1">
    <source>
        <dbReference type="Pfam" id="PF00534"/>
    </source>
</evidence>
<dbReference type="EMBL" id="JAAMPU010000108">
    <property type="protein sequence ID" value="NMH29479.1"/>
    <property type="molecule type" value="Genomic_DNA"/>
</dbReference>
<dbReference type="InterPro" id="IPR001296">
    <property type="entry name" value="Glyco_trans_1"/>
</dbReference>
<protein>
    <submittedName>
        <fullName evidence="3">Glycosyltransferase family 4 protein</fullName>
    </submittedName>
</protein>
<evidence type="ECO:0000313" key="3">
    <source>
        <dbReference type="EMBL" id="NMH29479.1"/>
    </source>
</evidence>
<keyword evidence="4" id="KW-1185">Reference proteome</keyword>
<organism evidence="3 4">
    <name type="scientific">Flavobacterium silvaticum</name>
    <dbReference type="NCBI Taxonomy" id="1852020"/>
    <lineage>
        <taxon>Bacteria</taxon>
        <taxon>Pseudomonadati</taxon>
        <taxon>Bacteroidota</taxon>
        <taxon>Flavobacteriia</taxon>
        <taxon>Flavobacteriales</taxon>
        <taxon>Flavobacteriaceae</taxon>
        <taxon>Flavobacterium</taxon>
    </lineage>
</organism>
<dbReference type="Proteomes" id="UP000712080">
    <property type="component" value="Unassembled WGS sequence"/>
</dbReference>
<dbReference type="PANTHER" id="PTHR45947:SF14">
    <property type="entry name" value="SLL1723 PROTEIN"/>
    <property type="match status" value="1"/>
</dbReference>
<dbReference type="RefSeq" id="WP_169528566.1">
    <property type="nucleotide sequence ID" value="NZ_JAAMPU010000108.1"/>
</dbReference>
<accession>A0A972FUC1</accession>
<dbReference type="SUPFAM" id="SSF53756">
    <property type="entry name" value="UDP-Glycosyltransferase/glycogen phosphorylase"/>
    <property type="match status" value="1"/>
</dbReference>
<dbReference type="InterPro" id="IPR050194">
    <property type="entry name" value="Glycosyltransferase_grp1"/>
</dbReference>
<dbReference type="Pfam" id="PF00534">
    <property type="entry name" value="Glycos_transf_1"/>
    <property type="match status" value="1"/>
</dbReference>